<dbReference type="EMBL" id="VIGW01000007">
    <property type="protein sequence ID" value="TWS18747.1"/>
    <property type="molecule type" value="Genomic_DNA"/>
</dbReference>
<dbReference type="Proteomes" id="UP000317291">
    <property type="component" value="Unassembled WGS sequence"/>
</dbReference>
<comment type="caution">
    <text evidence="1">The sequence shown here is derived from an EMBL/GenBank/DDBJ whole genome shotgun (WGS) entry which is preliminary data.</text>
</comment>
<dbReference type="RefSeq" id="WP_146562323.1">
    <property type="nucleotide sequence ID" value="NZ_VIGW01000007.1"/>
</dbReference>
<gene>
    <name evidence="1" type="ORF">FK529_14325</name>
</gene>
<name>A0A5C5R6B1_9ACTN</name>
<proteinExistence type="predicted"/>
<protein>
    <submittedName>
        <fullName evidence="1">Uncharacterized protein</fullName>
    </submittedName>
</protein>
<dbReference type="AlphaFoldDB" id="A0A5C5R6B1"/>
<sequence length="112" mass="11948">MTTKASYASRCRAAERIGVTAATWVIARTRIRGTTSNVVGTDQNSAAEIRVEIEWAASDRWSVRRSVERVWASDSAAAPARIAHCTPSGPATTRGRTAATIRATSAVSVITM</sequence>
<organism evidence="1 2">
    <name type="scientific">Tsukamurella asaccharolytica</name>
    <dbReference type="NCBI Taxonomy" id="2592067"/>
    <lineage>
        <taxon>Bacteria</taxon>
        <taxon>Bacillati</taxon>
        <taxon>Actinomycetota</taxon>
        <taxon>Actinomycetes</taxon>
        <taxon>Mycobacteriales</taxon>
        <taxon>Tsukamurellaceae</taxon>
        <taxon>Tsukamurella</taxon>
    </lineage>
</organism>
<evidence type="ECO:0000313" key="1">
    <source>
        <dbReference type="EMBL" id="TWS18747.1"/>
    </source>
</evidence>
<reference evidence="1 2" key="1">
    <citation type="submission" date="2019-06" db="EMBL/GenBank/DDBJ databases">
        <title>Tsukamurella conjunctivitidis sp. nov., Tsukamurella assacharolytica sp. nov. and Tsukamurella sputae sp. nov. isolated from patients with conjunctivitis, bacteraemia (lymphoma) and respiratory infection (sputum) in Hong Kong.</title>
        <authorList>
            <person name="Teng J.L.L."/>
            <person name="Lee H.H."/>
            <person name="Fong J.Y.H."/>
            <person name="Fok K.M.N."/>
            <person name="Lau S.K.P."/>
            <person name="Woo P.C.Y."/>
        </authorList>
    </citation>
    <scope>NUCLEOTIDE SEQUENCE [LARGE SCALE GENOMIC DNA]</scope>
    <source>
        <strain evidence="1 2">HKU71</strain>
    </source>
</reference>
<evidence type="ECO:0000313" key="2">
    <source>
        <dbReference type="Proteomes" id="UP000317291"/>
    </source>
</evidence>
<keyword evidence="2" id="KW-1185">Reference proteome</keyword>
<accession>A0A5C5R6B1</accession>